<proteinExistence type="predicted"/>
<reference evidence="2" key="1">
    <citation type="submission" date="2018-08" db="EMBL/GenBank/DDBJ databases">
        <authorList>
            <person name="Liu Z.-W."/>
            <person name="Du Z.-J."/>
        </authorList>
    </citation>
    <scope>NUCLEOTIDE SEQUENCE [LARGE SCALE GENOMIC DNA]</scope>
    <source>
        <strain evidence="2">H4X</strain>
    </source>
</reference>
<accession>A0A3D8KZY3</accession>
<sequence>MHWIDLQTGYMLGASRDMGEMGRAKQQMEAEGREVVCACHRSRVQEQAAQWWVLASPDNPDRFLDYTFSPAGHSCRTARESLYTAVKLLCAHHSAEYRYLVIARL</sequence>
<organism evidence="1 2">
    <name type="scientific">Pontibacter diazotrophicus</name>
    <dbReference type="NCBI Taxonomy" id="1400979"/>
    <lineage>
        <taxon>Bacteria</taxon>
        <taxon>Pseudomonadati</taxon>
        <taxon>Bacteroidota</taxon>
        <taxon>Cytophagia</taxon>
        <taxon>Cytophagales</taxon>
        <taxon>Hymenobacteraceae</taxon>
        <taxon>Pontibacter</taxon>
    </lineage>
</organism>
<comment type="caution">
    <text evidence="1">The sequence shown here is derived from an EMBL/GenBank/DDBJ whole genome shotgun (WGS) entry which is preliminary data.</text>
</comment>
<dbReference type="AlphaFoldDB" id="A0A3D8KZY3"/>
<protein>
    <submittedName>
        <fullName evidence="1">Uncharacterized protein</fullName>
    </submittedName>
</protein>
<evidence type="ECO:0000313" key="1">
    <source>
        <dbReference type="EMBL" id="RDV10352.1"/>
    </source>
</evidence>
<name>A0A3D8KZY3_9BACT</name>
<keyword evidence="2" id="KW-1185">Reference proteome</keyword>
<dbReference type="EMBL" id="QRGR01000066">
    <property type="protein sequence ID" value="RDV10352.1"/>
    <property type="molecule type" value="Genomic_DNA"/>
</dbReference>
<dbReference type="RefSeq" id="WP_115568625.1">
    <property type="nucleotide sequence ID" value="NZ_QRGR01000066.1"/>
</dbReference>
<evidence type="ECO:0000313" key="2">
    <source>
        <dbReference type="Proteomes" id="UP000256708"/>
    </source>
</evidence>
<dbReference type="Proteomes" id="UP000256708">
    <property type="component" value="Unassembled WGS sequence"/>
</dbReference>
<gene>
    <name evidence="1" type="ORF">DXT99_26580</name>
</gene>